<dbReference type="EMBL" id="PPEL01000100">
    <property type="protein sequence ID" value="PNV64428.1"/>
    <property type="molecule type" value="Genomic_DNA"/>
</dbReference>
<dbReference type="InterPro" id="IPR000572">
    <property type="entry name" value="OxRdtase_Mopterin-bd_dom"/>
</dbReference>
<reference evidence="3 4" key="1">
    <citation type="journal article" date="2018" name="Int. J. Syst. Evol. Microbiol.">
        <title>Rubneribacter badeniensis gen. nov., sp. nov. and Enteroscipio rubneri gen. nov., sp. nov., new members of the Eggerthellaceae isolated from human faeces.</title>
        <authorList>
            <person name="Danylec N."/>
            <person name="Gobl A."/>
            <person name="Stoll D.A."/>
            <person name="Hetzer B."/>
            <person name="Kulling S.E."/>
            <person name="Huch M."/>
        </authorList>
    </citation>
    <scope>NUCLEOTIDE SEQUENCE [LARGE SCALE GENOMIC DNA]</scope>
    <source>
        <strain evidence="3 4">ResAG-85</strain>
    </source>
</reference>
<gene>
    <name evidence="3" type="ORF">C2L80_12005</name>
</gene>
<sequence>MQPGRSRSGCPVRRWGMDALKKTLAMGASSILAVTGMGGVALAATDSTETQSASDAQATAQQEGVSVDDFIVRMDKVEGEFAFTQSEVTSNDDIKKNLGEASRYLCGANPTGDGEAVSVEDWSITVQGDVENAYTATFAELSEKEELQTVVMGCSCAGNPADGRAVANAEVTGISVLKIVELAQPSAEVNTVVFSSSDCYEVALPLRYLKMRYCPLVFDVNGSPIADVMGGANQLWLGSTAASYFARDIVSITLEERETPPPSPHSDEARAAYQNLPNVGVLLGGEVR</sequence>
<organism evidence="3 4">
    <name type="scientific">Rubneribacter badeniensis</name>
    <dbReference type="NCBI Taxonomy" id="2070688"/>
    <lineage>
        <taxon>Bacteria</taxon>
        <taxon>Bacillati</taxon>
        <taxon>Actinomycetota</taxon>
        <taxon>Coriobacteriia</taxon>
        <taxon>Eggerthellales</taxon>
        <taxon>Eggerthellaceae</taxon>
        <taxon>Rubneribacter</taxon>
    </lineage>
</organism>
<dbReference type="Proteomes" id="UP000236488">
    <property type="component" value="Unassembled WGS sequence"/>
</dbReference>
<evidence type="ECO:0000259" key="2">
    <source>
        <dbReference type="Pfam" id="PF00174"/>
    </source>
</evidence>
<feature type="domain" description="Oxidoreductase molybdopterin-binding" evidence="2">
    <location>
        <begin position="117"/>
        <end position="259"/>
    </location>
</feature>
<feature type="signal peptide" evidence="1">
    <location>
        <begin position="1"/>
        <end position="43"/>
    </location>
</feature>
<comment type="caution">
    <text evidence="3">The sequence shown here is derived from an EMBL/GenBank/DDBJ whole genome shotgun (WGS) entry which is preliminary data.</text>
</comment>
<dbReference type="InterPro" id="IPR036374">
    <property type="entry name" value="OxRdtase_Mopterin-bd_sf"/>
</dbReference>
<feature type="chain" id="PRO_5014325337" description="Oxidoreductase molybdopterin-binding domain-containing protein" evidence="1">
    <location>
        <begin position="44"/>
        <end position="288"/>
    </location>
</feature>
<name>A0A2K2U2I8_9ACTN</name>
<evidence type="ECO:0000313" key="3">
    <source>
        <dbReference type="EMBL" id="PNV64428.1"/>
    </source>
</evidence>
<dbReference type="Gene3D" id="3.90.420.10">
    <property type="entry name" value="Oxidoreductase, molybdopterin-binding domain"/>
    <property type="match status" value="1"/>
</dbReference>
<protein>
    <recommendedName>
        <fullName evidence="2">Oxidoreductase molybdopterin-binding domain-containing protein</fullName>
    </recommendedName>
</protein>
<dbReference type="AlphaFoldDB" id="A0A2K2U2I8"/>
<accession>A0A2K2U2I8</accession>
<evidence type="ECO:0000313" key="4">
    <source>
        <dbReference type="Proteomes" id="UP000236488"/>
    </source>
</evidence>
<dbReference type="SUPFAM" id="SSF56524">
    <property type="entry name" value="Oxidoreductase molybdopterin-binding domain"/>
    <property type="match status" value="1"/>
</dbReference>
<proteinExistence type="predicted"/>
<evidence type="ECO:0000256" key="1">
    <source>
        <dbReference type="SAM" id="SignalP"/>
    </source>
</evidence>
<keyword evidence="1" id="KW-0732">Signal</keyword>
<keyword evidence="4" id="KW-1185">Reference proteome</keyword>
<dbReference type="Pfam" id="PF00174">
    <property type="entry name" value="Oxidored_molyb"/>
    <property type="match status" value="1"/>
</dbReference>